<keyword evidence="3" id="KW-1185">Reference proteome</keyword>
<accession>A0ABV8E1Y3</accession>
<feature type="compositionally biased region" description="Basic and acidic residues" evidence="1">
    <location>
        <begin position="1"/>
        <end position="11"/>
    </location>
</feature>
<reference evidence="3" key="1">
    <citation type="journal article" date="2019" name="Int. J. Syst. Evol. Microbiol.">
        <title>The Global Catalogue of Microorganisms (GCM) 10K type strain sequencing project: providing services to taxonomists for standard genome sequencing and annotation.</title>
        <authorList>
            <consortium name="The Broad Institute Genomics Platform"/>
            <consortium name="The Broad Institute Genome Sequencing Center for Infectious Disease"/>
            <person name="Wu L."/>
            <person name="Ma J."/>
        </authorList>
    </citation>
    <scope>NUCLEOTIDE SEQUENCE [LARGE SCALE GENOMIC DNA]</scope>
    <source>
        <strain evidence="3">CGMCC 4.7330</strain>
    </source>
</reference>
<protein>
    <submittedName>
        <fullName evidence="2">Uncharacterized protein</fullName>
    </submittedName>
</protein>
<dbReference type="RefSeq" id="WP_378615465.1">
    <property type="nucleotide sequence ID" value="NZ_JBHSAX010000022.1"/>
</dbReference>
<evidence type="ECO:0000313" key="3">
    <source>
        <dbReference type="Proteomes" id="UP001595696"/>
    </source>
</evidence>
<dbReference type="Proteomes" id="UP001595696">
    <property type="component" value="Unassembled WGS sequence"/>
</dbReference>
<dbReference type="Gene3D" id="1.10.8.1060">
    <property type="entry name" value="Corynebacterium glutamicum thioredoxin-dependent arsenate reductase, N-terminal domain"/>
    <property type="match status" value="1"/>
</dbReference>
<evidence type="ECO:0000256" key="1">
    <source>
        <dbReference type="SAM" id="MobiDB-lite"/>
    </source>
</evidence>
<proteinExistence type="predicted"/>
<gene>
    <name evidence="2" type="ORF">ACFO0B_26425</name>
</gene>
<feature type="region of interest" description="Disordered" evidence="1">
    <location>
        <begin position="1"/>
        <end position="20"/>
    </location>
</feature>
<dbReference type="EMBL" id="JBHSAX010000022">
    <property type="protein sequence ID" value="MFC3965542.1"/>
    <property type="molecule type" value="Genomic_DNA"/>
</dbReference>
<name>A0ABV8E1Y3_9NOCA</name>
<evidence type="ECO:0000313" key="2">
    <source>
        <dbReference type="EMBL" id="MFC3965542.1"/>
    </source>
</evidence>
<organism evidence="2 3">
    <name type="scientific">Nocardia jiangsuensis</name>
    <dbReference type="NCBI Taxonomy" id="1691563"/>
    <lineage>
        <taxon>Bacteria</taxon>
        <taxon>Bacillati</taxon>
        <taxon>Actinomycetota</taxon>
        <taxon>Actinomycetes</taxon>
        <taxon>Mycobacteriales</taxon>
        <taxon>Nocardiaceae</taxon>
        <taxon>Nocardia</taxon>
    </lineage>
</organism>
<comment type="caution">
    <text evidence="2">The sequence shown here is derived from an EMBL/GenBank/DDBJ whole genome shotgun (WGS) entry which is preliminary data.</text>
</comment>
<sequence length="83" mass="8790">MIEGAVSDRKTQAGTAGCPDSVVDETVERLRAEFEDRLAAGAIDEIVRRCLSDLAGIPAGSLPELAERSARQRLLEASAPPGR</sequence>